<proteinExistence type="predicted"/>
<dbReference type="RefSeq" id="WP_116166662.1">
    <property type="nucleotide sequence ID" value="NZ_QHJS02000031.1"/>
</dbReference>
<dbReference type="InterPro" id="IPR009610">
    <property type="entry name" value="CbtA_toxin"/>
</dbReference>
<dbReference type="Pfam" id="PF06755">
    <property type="entry name" value="CbtA_toxin"/>
    <property type="match status" value="1"/>
</dbReference>
<evidence type="ECO:0000313" key="1">
    <source>
        <dbReference type="EMBL" id="RRO19834.1"/>
    </source>
</evidence>
<organism evidence="1 2">
    <name type="scientific">Pectobacterium aquaticum</name>
    <dbReference type="NCBI Taxonomy" id="2204145"/>
    <lineage>
        <taxon>Bacteria</taxon>
        <taxon>Pseudomonadati</taxon>
        <taxon>Pseudomonadota</taxon>
        <taxon>Gammaproteobacteria</taxon>
        <taxon>Enterobacterales</taxon>
        <taxon>Pectobacteriaceae</taxon>
        <taxon>Pectobacterium</taxon>
    </lineage>
</organism>
<reference evidence="1 2" key="1">
    <citation type="submission" date="2018-11" db="EMBL/GenBank/DDBJ databases">
        <title>Draft genome sequences of proposed Pectobacterium aquaticum sp. nov. isolated in France from fresh water.</title>
        <authorList>
            <person name="Pedron J."/>
            <person name="Barny M.A."/>
        </authorList>
    </citation>
    <scope>NUCLEOTIDE SEQUENCE [LARGE SCALE GENOMIC DNA]</scope>
    <source>
        <strain evidence="1 2">A127-S21-F16</strain>
    </source>
</reference>
<gene>
    <name evidence="1" type="ORF">DMB84_010755</name>
</gene>
<dbReference type="AlphaFoldDB" id="A0AA93AM05"/>
<name>A0AA93AM05_9GAMM</name>
<accession>A0AA93AM05</accession>
<dbReference type="Proteomes" id="UP000256540">
    <property type="component" value="Unassembled WGS sequence"/>
</dbReference>
<sequence length="78" mass="9458">MGMYSLLQWQRLVNKLFIKYYGISINDTVFCEMNYTKHYWCDCTRPYQAVNEWADKYDLRRLDSIDNSLNETDELSVK</sequence>
<comment type="caution">
    <text evidence="1">The sequence shown here is derived from an EMBL/GenBank/DDBJ whole genome shotgun (WGS) entry which is preliminary data.</text>
</comment>
<protein>
    <submittedName>
        <fullName evidence="1">Uncharacterized protein</fullName>
    </submittedName>
</protein>
<dbReference type="EMBL" id="QHJS02000031">
    <property type="protein sequence ID" value="RRO19834.1"/>
    <property type="molecule type" value="Genomic_DNA"/>
</dbReference>
<evidence type="ECO:0000313" key="2">
    <source>
        <dbReference type="Proteomes" id="UP000256540"/>
    </source>
</evidence>